<evidence type="ECO:0000256" key="1">
    <source>
        <dbReference type="ARBA" id="ARBA00023015"/>
    </source>
</evidence>
<dbReference type="PANTHER" id="PTHR46796:SF7">
    <property type="entry name" value="ARAC FAMILY TRANSCRIPTIONAL REGULATOR"/>
    <property type="match status" value="1"/>
</dbReference>
<evidence type="ECO:0000256" key="4">
    <source>
        <dbReference type="SAM" id="MobiDB-lite"/>
    </source>
</evidence>
<dbReference type="RefSeq" id="WP_007196645.1">
    <property type="nucleotide sequence ID" value="NZ_CM002917.1"/>
</dbReference>
<dbReference type="AlphaFoldDB" id="A9DAF9"/>
<dbReference type="InterPro" id="IPR050204">
    <property type="entry name" value="AraC_XylS_family_regulators"/>
</dbReference>
<dbReference type="eggNOG" id="COG2207">
    <property type="taxonomic scope" value="Bacteria"/>
</dbReference>
<dbReference type="Proteomes" id="UP000004291">
    <property type="component" value="Chromosome"/>
</dbReference>
<evidence type="ECO:0000259" key="5">
    <source>
        <dbReference type="PROSITE" id="PS01124"/>
    </source>
</evidence>
<dbReference type="HOGENOM" id="CLU_000445_81_0_5"/>
<feature type="domain" description="HTH araC/xylS-type" evidence="5">
    <location>
        <begin position="218"/>
        <end position="316"/>
    </location>
</feature>
<sequence length="334" mass="36459">MSTPDPNIAEMTDPLAETLHMLRLTGALYCRGELTAPWAVAIPKLDGVMTFMVVTSGACWLELEGHEPRFLRQGSLALIPHSTPHVLSSAKGLAGAPLFDLPVEKVSERYEVLRHGGGGELTRSMYGVVRFDDVAAEHLLKLLPEIIMIDSWDDQTGGWLQSTLRFIANEAITLKPGGETVITRLSDVVVIQAIRSWLETSPSADTGWLKALRDPQVGKTLALMHREPGHDWSVETLASRAGMSRSAFAARFSELVGETPLKYLTKWRMRVARNRLIDTSDALAVISNDLGYQSEASFCRAFKRVFGQPPGSIRRAEASRSGSILPASPAANAA</sequence>
<dbReference type="PANTHER" id="PTHR46796">
    <property type="entry name" value="HTH-TYPE TRANSCRIPTIONAL ACTIVATOR RHAS-RELATED"/>
    <property type="match status" value="1"/>
</dbReference>
<protein>
    <submittedName>
        <fullName evidence="6">AraC-type DNA-binding domain-containing protein</fullName>
    </submittedName>
</protein>
<dbReference type="PROSITE" id="PS01124">
    <property type="entry name" value="HTH_ARAC_FAMILY_2"/>
    <property type="match status" value="1"/>
</dbReference>
<dbReference type="SUPFAM" id="SSF46689">
    <property type="entry name" value="Homeodomain-like"/>
    <property type="match status" value="2"/>
</dbReference>
<proteinExistence type="predicted"/>
<dbReference type="Gene3D" id="1.10.10.60">
    <property type="entry name" value="Homeodomain-like"/>
    <property type="match status" value="2"/>
</dbReference>
<dbReference type="InterPro" id="IPR032783">
    <property type="entry name" value="AraC_lig"/>
</dbReference>
<evidence type="ECO:0000313" key="7">
    <source>
        <dbReference type="Proteomes" id="UP000004291"/>
    </source>
</evidence>
<keyword evidence="2 6" id="KW-0238">DNA-binding</keyword>
<keyword evidence="1" id="KW-0805">Transcription regulation</keyword>
<name>A9DAF9_HOEPD</name>
<keyword evidence="7" id="KW-1185">Reference proteome</keyword>
<dbReference type="GO" id="GO:0043565">
    <property type="term" value="F:sequence-specific DNA binding"/>
    <property type="evidence" value="ECO:0007669"/>
    <property type="project" value="InterPro"/>
</dbReference>
<dbReference type="PROSITE" id="PS00041">
    <property type="entry name" value="HTH_ARAC_FAMILY_1"/>
    <property type="match status" value="1"/>
</dbReference>
<dbReference type="STRING" id="411684.HPDFL43_04271"/>
<dbReference type="EMBL" id="ABIA03000002">
    <property type="protein sequence ID" value="EDQ32731.1"/>
    <property type="molecule type" value="Genomic_DNA"/>
</dbReference>
<evidence type="ECO:0000313" key="6">
    <source>
        <dbReference type="EMBL" id="EDQ32731.1"/>
    </source>
</evidence>
<accession>A9DAF9</accession>
<keyword evidence="3" id="KW-0804">Transcription</keyword>
<evidence type="ECO:0000256" key="3">
    <source>
        <dbReference type="ARBA" id="ARBA00023163"/>
    </source>
</evidence>
<dbReference type="InterPro" id="IPR009057">
    <property type="entry name" value="Homeodomain-like_sf"/>
</dbReference>
<dbReference type="InterPro" id="IPR018062">
    <property type="entry name" value="HTH_AraC-typ_CS"/>
</dbReference>
<dbReference type="SMART" id="SM00342">
    <property type="entry name" value="HTH_ARAC"/>
    <property type="match status" value="1"/>
</dbReference>
<dbReference type="OrthoDB" id="9802263at2"/>
<organism evidence="6 7">
    <name type="scientific">Hoeflea phototrophica (strain DSM 17068 / NCIMB 14078 / DFL-43)</name>
    <dbReference type="NCBI Taxonomy" id="411684"/>
    <lineage>
        <taxon>Bacteria</taxon>
        <taxon>Pseudomonadati</taxon>
        <taxon>Pseudomonadota</taxon>
        <taxon>Alphaproteobacteria</taxon>
        <taxon>Hyphomicrobiales</taxon>
        <taxon>Rhizobiaceae</taxon>
        <taxon>Hoeflea</taxon>
    </lineage>
</organism>
<dbReference type="GO" id="GO:0003700">
    <property type="term" value="F:DNA-binding transcription factor activity"/>
    <property type="evidence" value="ECO:0007669"/>
    <property type="project" value="InterPro"/>
</dbReference>
<dbReference type="Pfam" id="PF12852">
    <property type="entry name" value="Cupin_6"/>
    <property type="match status" value="1"/>
</dbReference>
<reference evidence="6 7" key="1">
    <citation type="submission" date="2007-10" db="EMBL/GenBank/DDBJ databases">
        <authorList>
            <person name="Wagner-Dobler I."/>
            <person name="Ferriera S."/>
            <person name="Johnson J."/>
            <person name="Kravitz S."/>
            <person name="Beeson K."/>
            <person name="Sutton G."/>
            <person name="Rogers Y.-H."/>
            <person name="Friedman R."/>
            <person name="Frazier M."/>
            <person name="Venter J.C."/>
        </authorList>
    </citation>
    <scope>NUCLEOTIDE SEQUENCE [LARGE SCALE GENOMIC DNA]</scope>
    <source>
        <strain evidence="6 7">DFL-43</strain>
    </source>
</reference>
<gene>
    <name evidence="6" type="ORF">HPDFL43_04271</name>
</gene>
<dbReference type="InterPro" id="IPR018060">
    <property type="entry name" value="HTH_AraC"/>
</dbReference>
<evidence type="ECO:0000256" key="2">
    <source>
        <dbReference type="ARBA" id="ARBA00023125"/>
    </source>
</evidence>
<reference evidence="6 7" key="2">
    <citation type="submission" date="2012-06" db="EMBL/GenBank/DDBJ databases">
        <authorList>
            <person name="Fiebig A."/>
        </authorList>
    </citation>
    <scope>NUCLEOTIDE SEQUENCE [LARGE SCALE GENOMIC DNA]</scope>
    <source>
        <strain evidence="6 7">DFL-43</strain>
    </source>
</reference>
<feature type="region of interest" description="Disordered" evidence="4">
    <location>
        <begin position="313"/>
        <end position="334"/>
    </location>
</feature>
<comment type="caution">
    <text evidence="6">The sequence shown here is derived from an EMBL/GenBank/DDBJ whole genome shotgun (WGS) entry which is preliminary data.</text>
</comment>
<dbReference type="Pfam" id="PF12833">
    <property type="entry name" value="HTH_18"/>
    <property type="match status" value="1"/>
</dbReference>